<sequence length="75" mass="8142">MPSFAGGTAWLGSLPLTPAELGGHVVLVQFWTFTCINWIRTAPSLLARISGTVRERLIEVDFARAGVEAYAFTFG</sequence>
<organism evidence="1">
    <name type="scientific">metagenome</name>
    <dbReference type="NCBI Taxonomy" id="256318"/>
    <lineage>
        <taxon>unclassified sequences</taxon>
        <taxon>metagenomes</taxon>
    </lineage>
</organism>
<name>A0A2P2CCV1_9ZZZZ</name>
<accession>A0A2P2CCV1</accession>
<dbReference type="EMBL" id="CZKB01000011">
    <property type="protein sequence ID" value="CUR59818.1"/>
    <property type="molecule type" value="Genomic_DNA"/>
</dbReference>
<evidence type="ECO:0000313" key="1">
    <source>
        <dbReference type="EMBL" id="CUR59818.1"/>
    </source>
</evidence>
<dbReference type="AlphaFoldDB" id="A0A2P2CCV1"/>
<reference evidence="1" key="1">
    <citation type="submission" date="2015-08" db="EMBL/GenBank/DDBJ databases">
        <authorList>
            <person name="Babu N.S."/>
            <person name="Beckwith C.J."/>
            <person name="Beseler K.G."/>
            <person name="Brison A."/>
            <person name="Carone J.V."/>
            <person name="Caskin T.P."/>
            <person name="Diamond M."/>
            <person name="Durham M.E."/>
            <person name="Foxe J.M."/>
            <person name="Go M."/>
            <person name="Henderson B.A."/>
            <person name="Jones I.B."/>
            <person name="McGettigan J.A."/>
            <person name="Micheletti S.J."/>
            <person name="Nasrallah M.E."/>
            <person name="Ortiz D."/>
            <person name="Piller C.R."/>
            <person name="Privatt S.R."/>
            <person name="Schneider S.L."/>
            <person name="Sharp S."/>
            <person name="Smith T.C."/>
            <person name="Stanton J.D."/>
            <person name="Ullery H.E."/>
            <person name="Wilson R.J."/>
            <person name="Serrano M.G."/>
            <person name="Buck G."/>
            <person name="Lee V."/>
            <person name="Wang Y."/>
            <person name="Carvalho R."/>
            <person name="Voegtly L."/>
            <person name="Shi R."/>
            <person name="Duckworth R."/>
            <person name="Johnson A."/>
            <person name="Loviza R."/>
            <person name="Walstead R."/>
            <person name="Shah Z."/>
            <person name="Kiflezghi M."/>
            <person name="Wade K."/>
            <person name="Ball S.L."/>
            <person name="Bradley K.W."/>
            <person name="Asai D.J."/>
            <person name="Bowman C.A."/>
            <person name="Russell D.A."/>
            <person name="Pope W.H."/>
            <person name="Jacobs-Sera D."/>
            <person name="Hendrix R.W."/>
            <person name="Hatfull G.F."/>
        </authorList>
    </citation>
    <scope>NUCLEOTIDE SEQUENCE</scope>
</reference>
<proteinExistence type="predicted"/>
<protein>
    <submittedName>
        <fullName evidence="1">Uncharacterized protein</fullName>
    </submittedName>
</protein>
<gene>
    <name evidence="1" type="ORF">NOCA1190110</name>
</gene>